<dbReference type="FunFam" id="3.30.70.2740:FF:000001">
    <property type="entry name" value="D-lactate dehydrogenase mitochondrial"/>
    <property type="match status" value="1"/>
</dbReference>
<proteinExistence type="inferred from homology"/>
<reference evidence="7 8" key="1">
    <citation type="submission" date="2020-02" db="EMBL/GenBank/DDBJ databases">
        <title>Comparative genomics of sulfur disproportionating microorganisms.</title>
        <authorList>
            <person name="Ward L.M."/>
            <person name="Bertran E."/>
            <person name="Johnston D.T."/>
        </authorList>
    </citation>
    <scope>NUCLEOTIDE SEQUENCE [LARGE SCALE GENOMIC DNA]</scope>
    <source>
        <strain evidence="7 8">DSM 100025</strain>
    </source>
</reference>
<evidence type="ECO:0000313" key="8">
    <source>
        <dbReference type="Proteomes" id="UP000469346"/>
    </source>
</evidence>
<dbReference type="SUPFAM" id="SSF55103">
    <property type="entry name" value="FAD-linked oxidases, C-terminal domain"/>
    <property type="match status" value="1"/>
</dbReference>
<evidence type="ECO:0000259" key="6">
    <source>
        <dbReference type="PROSITE" id="PS51387"/>
    </source>
</evidence>
<organism evidence="7 8">
    <name type="scientific">Dissulfurirhabdus thermomarina</name>
    <dbReference type="NCBI Taxonomy" id="1765737"/>
    <lineage>
        <taxon>Bacteria</taxon>
        <taxon>Deltaproteobacteria</taxon>
        <taxon>Dissulfurirhabdaceae</taxon>
        <taxon>Dissulfurirhabdus</taxon>
    </lineage>
</organism>
<keyword evidence="4" id="KW-0274">FAD</keyword>
<dbReference type="Gene3D" id="3.30.465.10">
    <property type="match status" value="1"/>
</dbReference>
<dbReference type="InterPro" id="IPR051914">
    <property type="entry name" value="FAD-linked_OxidoTrans_Type4"/>
</dbReference>
<evidence type="ECO:0000256" key="5">
    <source>
        <dbReference type="ARBA" id="ARBA00023002"/>
    </source>
</evidence>
<dbReference type="AlphaFoldDB" id="A0A6N9TPI1"/>
<gene>
    <name evidence="7" type="ORF">G3N55_10050</name>
</gene>
<evidence type="ECO:0000313" key="7">
    <source>
        <dbReference type="EMBL" id="NDY43181.1"/>
    </source>
</evidence>
<dbReference type="InterPro" id="IPR006094">
    <property type="entry name" value="Oxid_FAD_bind_N"/>
</dbReference>
<dbReference type="SUPFAM" id="SSF56176">
    <property type="entry name" value="FAD-binding/transporter-associated domain-like"/>
    <property type="match status" value="1"/>
</dbReference>
<dbReference type="InterPro" id="IPR016164">
    <property type="entry name" value="FAD-linked_Oxase-like_C"/>
</dbReference>
<dbReference type="GO" id="GO:0071949">
    <property type="term" value="F:FAD binding"/>
    <property type="evidence" value="ECO:0007669"/>
    <property type="project" value="InterPro"/>
</dbReference>
<evidence type="ECO:0000256" key="1">
    <source>
        <dbReference type="ARBA" id="ARBA00001974"/>
    </source>
</evidence>
<dbReference type="Pfam" id="PF01565">
    <property type="entry name" value="FAD_binding_4"/>
    <property type="match status" value="1"/>
</dbReference>
<dbReference type="Proteomes" id="UP000469346">
    <property type="component" value="Unassembled WGS sequence"/>
</dbReference>
<dbReference type="PANTHER" id="PTHR42934:SF2">
    <property type="entry name" value="GLYCOLATE OXIDASE SUBUNIT GLCD"/>
    <property type="match status" value="1"/>
</dbReference>
<keyword evidence="3" id="KW-0285">Flavoprotein</keyword>
<protein>
    <submittedName>
        <fullName evidence="7">FAD-binding protein</fullName>
    </submittedName>
</protein>
<dbReference type="InterPro" id="IPR016171">
    <property type="entry name" value="Vanillyl_alc_oxidase_C-sub2"/>
</dbReference>
<keyword evidence="8" id="KW-1185">Reference proteome</keyword>
<name>A0A6N9TPI1_DISTH</name>
<evidence type="ECO:0000256" key="3">
    <source>
        <dbReference type="ARBA" id="ARBA00022630"/>
    </source>
</evidence>
<comment type="caution">
    <text evidence="7">The sequence shown here is derived from an EMBL/GenBank/DDBJ whole genome shotgun (WGS) entry which is preliminary data.</text>
</comment>
<dbReference type="PROSITE" id="PS51387">
    <property type="entry name" value="FAD_PCMH"/>
    <property type="match status" value="1"/>
</dbReference>
<dbReference type="Pfam" id="PF02913">
    <property type="entry name" value="FAD-oxidase_C"/>
    <property type="match status" value="1"/>
</dbReference>
<dbReference type="InterPro" id="IPR016169">
    <property type="entry name" value="FAD-bd_PCMH_sub2"/>
</dbReference>
<evidence type="ECO:0000256" key="4">
    <source>
        <dbReference type="ARBA" id="ARBA00022827"/>
    </source>
</evidence>
<sequence>MVGPENVSIDPADLACYGADAGFVTGRPDGVVLPATTEETAAVLSLAADAGLPVVPRGAGTGTAGGAVPTRGGLVVALTRMHRIHEIDRRDLVGVVDPGVVTGDFQAAAEREGLFYPPDPASLAVCTLGGNAATGAGGARAVKYGVTRDYVLGCEVALPDGRVVQLGGRTAKGVVGLDLTRLLVGSEGTLGILTRLVLRLVPMPPAVATLAGVFRAPADAAAAVGAVFSAGLVPRCAEFLDRMSLACIGGDLPFPVPGDAGALVLLEVDGPPARVREEAAEAAGRFEAAGALRVFPAAEPGAAEALWAARRGLSPALKRLGRPHKVSEDVCVPRGRLADLVAAVEEIGGRHRVTVLVFGHAGDGNLHVNFLFDREDPGEAGRVEAAVADLMRRTLALGGTISGEHGVGAAKRPFIRWETGPDVLDLMRRVKSVFDPRGLMNPGKVFPDDADVG</sequence>
<dbReference type="GO" id="GO:0016491">
    <property type="term" value="F:oxidoreductase activity"/>
    <property type="evidence" value="ECO:0007669"/>
    <property type="project" value="UniProtKB-KW"/>
</dbReference>
<dbReference type="Gene3D" id="1.10.45.10">
    <property type="entry name" value="Vanillyl-alcohol Oxidase, Chain A, domain 4"/>
    <property type="match status" value="1"/>
</dbReference>
<keyword evidence="5" id="KW-0560">Oxidoreductase</keyword>
<feature type="domain" description="FAD-binding PCMH-type" evidence="6">
    <location>
        <begin position="24"/>
        <end position="203"/>
    </location>
</feature>
<comment type="cofactor">
    <cofactor evidence="1">
        <name>FAD</name>
        <dbReference type="ChEBI" id="CHEBI:57692"/>
    </cofactor>
</comment>
<dbReference type="InterPro" id="IPR036318">
    <property type="entry name" value="FAD-bd_PCMH-like_sf"/>
</dbReference>
<dbReference type="EMBL" id="JAAGRR010000129">
    <property type="protein sequence ID" value="NDY43181.1"/>
    <property type="molecule type" value="Genomic_DNA"/>
</dbReference>
<dbReference type="InterPro" id="IPR004113">
    <property type="entry name" value="FAD-bd_oxidored_4_C"/>
</dbReference>
<accession>A0A6N9TPI1</accession>
<evidence type="ECO:0000256" key="2">
    <source>
        <dbReference type="ARBA" id="ARBA00008000"/>
    </source>
</evidence>
<dbReference type="PANTHER" id="PTHR42934">
    <property type="entry name" value="GLYCOLATE OXIDASE SUBUNIT GLCD"/>
    <property type="match status" value="1"/>
</dbReference>
<comment type="similarity">
    <text evidence="2">Belongs to the FAD-binding oxidoreductase/transferase type 4 family.</text>
</comment>
<dbReference type="Gene3D" id="3.30.70.2740">
    <property type="match status" value="1"/>
</dbReference>
<dbReference type="FunFam" id="1.10.45.10:FF:000001">
    <property type="entry name" value="D-lactate dehydrogenase mitochondrial"/>
    <property type="match status" value="1"/>
</dbReference>
<dbReference type="InterPro" id="IPR016166">
    <property type="entry name" value="FAD-bd_PCMH"/>
</dbReference>